<keyword evidence="1" id="KW-0175">Coiled coil</keyword>
<organism evidence="2 3">
    <name type="scientific">Flavobacterium geliluteum</name>
    <dbReference type="NCBI Taxonomy" id="2816120"/>
    <lineage>
        <taxon>Bacteria</taxon>
        <taxon>Pseudomonadati</taxon>
        <taxon>Bacteroidota</taxon>
        <taxon>Flavobacteriia</taxon>
        <taxon>Flavobacteriales</taxon>
        <taxon>Flavobacteriaceae</taxon>
        <taxon>Flavobacterium</taxon>
    </lineage>
</organism>
<evidence type="ECO:0000313" key="2">
    <source>
        <dbReference type="EMBL" id="MBP4139140.1"/>
    </source>
</evidence>
<gene>
    <name evidence="2" type="ORF">J3495_13740</name>
</gene>
<accession>A0A940X9F3</accession>
<keyword evidence="3" id="KW-1185">Reference proteome</keyword>
<reference evidence="2 3" key="1">
    <citation type="submission" date="2021-03" db="EMBL/GenBank/DDBJ databases">
        <title>Flavobacterium Flabelliformis Sp. Nov. And Flavobacterium Geliluteum Sp. Nov., Two Novel Multidrug Resistant Psychrophilic Species Isolated From Antarctica.</title>
        <authorList>
            <person name="Kralova S."/>
            <person name="Busse H.J."/>
            <person name="Bezdicek M."/>
            <person name="Nykrynova M."/>
            <person name="Kroupova E."/>
            <person name="Krsek D."/>
            <person name="Sedlacek I."/>
        </authorList>
    </citation>
    <scope>NUCLEOTIDE SEQUENCE [LARGE SCALE GENOMIC DNA]</scope>
    <source>
        <strain evidence="2 3">P7388</strain>
    </source>
</reference>
<comment type="caution">
    <text evidence="2">The sequence shown here is derived from an EMBL/GenBank/DDBJ whole genome shotgun (WGS) entry which is preliminary data.</text>
</comment>
<name>A0A940X9F3_9FLAO</name>
<feature type="coiled-coil region" evidence="1">
    <location>
        <begin position="26"/>
        <end position="53"/>
    </location>
</feature>
<protein>
    <submittedName>
        <fullName evidence="2">Uncharacterized protein</fullName>
    </submittedName>
</protein>
<dbReference type="AlphaFoldDB" id="A0A940X9F3"/>
<evidence type="ECO:0000256" key="1">
    <source>
        <dbReference type="SAM" id="Coils"/>
    </source>
</evidence>
<sequence length="85" mass="9990">MTEEEDFIRVATNVFSGVKVVDFLNDKSVVKKVEEAEGRLNEFEKQTNNVIQILDDRIMFGLIDKDERDRLVNEIVRIKNEYLNN</sequence>
<dbReference type="EMBL" id="JAGFBV010000023">
    <property type="protein sequence ID" value="MBP4139140.1"/>
    <property type="molecule type" value="Genomic_DNA"/>
</dbReference>
<dbReference type="RefSeq" id="WP_210667117.1">
    <property type="nucleotide sequence ID" value="NZ_JAGFBV010000023.1"/>
</dbReference>
<proteinExistence type="predicted"/>
<dbReference type="Proteomes" id="UP000675047">
    <property type="component" value="Unassembled WGS sequence"/>
</dbReference>
<evidence type="ECO:0000313" key="3">
    <source>
        <dbReference type="Proteomes" id="UP000675047"/>
    </source>
</evidence>